<evidence type="ECO:0000256" key="1">
    <source>
        <dbReference type="SAM" id="MobiDB-lite"/>
    </source>
</evidence>
<evidence type="ECO:0000313" key="3">
    <source>
        <dbReference type="Proteomes" id="UP001157366"/>
    </source>
</evidence>
<evidence type="ECO:0000313" key="2">
    <source>
        <dbReference type="EMBL" id="UHM27652.1"/>
    </source>
</evidence>
<keyword evidence="3" id="KW-1185">Reference proteome</keyword>
<protein>
    <submittedName>
        <fullName evidence="2">Uncharacterized protein</fullName>
    </submittedName>
</protein>
<gene>
    <name evidence="2" type="ORF">FISLV1_gp2</name>
</gene>
<reference evidence="2" key="1">
    <citation type="submission" date="2021-05" db="EMBL/GenBank/DDBJ databases">
        <authorList>
            <person name="Feng G."/>
        </authorList>
    </citation>
    <scope>NUCLEOTIDE SEQUENCE</scope>
    <source>
        <strain evidence="2">QWXCFS47</strain>
    </source>
</reference>
<feature type="region of interest" description="Disordered" evidence="1">
    <location>
        <begin position="171"/>
        <end position="190"/>
    </location>
</feature>
<sequence>MHRGKTIKPRRDNRESQELEEYNSEVDIVFNPTEEIFDTKVVQQKIGFLDYIKGFPKGQKIRLPPTSSANRIINRFNSLSQKKPMSVEEYHRIQELTETPIEELNPEDYSIPEEELLRETSISDLMAERAILDKDIETEDCSGLEMDGEATNASEWAKSAEEAYKGLDFEDHLSDGEASGGFSTSPTRSGKELNDLVVQASDLFSERNLEIETSAFTASNPVDAQVENNDVIKVTTDSSGSALDTPASIIKSSIKERKTNKDPSKVAKKSWFTNKRAKINEMFKEFKSCDSQSSADGELMSDTLNKYKSYEPLVGYVSLKEDLASLHAKQDKMLAIIIDQSHLIKDLQEKLSLLDTNVKNIKHLNSQTQKYVSSNTGAIPKNPKSEMSSGHKSIVPTPLPSYLTSTGPGIRCQKWEEAASILENMPLPQKELDSIESMEEPEVLGPVQTRVIEKKINTISIPCPNKLSGSLLKSLIQKELNRRNVDQRVAMSLGKNIKWEKNPALKDDIEKMFEKHIPGLVINWK</sequence>
<feature type="region of interest" description="Disordered" evidence="1">
    <location>
        <begin position="1"/>
        <end position="21"/>
    </location>
</feature>
<organism evidence="2 3">
    <name type="scientific">Fushun ischnura senegalensis lispivirus 1</name>
    <dbReference type="NCBI Taxonomy" id="2905564"/>
    <lineage>
        <taxon>Viruses</taxon>
        <taxon>Riboviria</taxon>
        <taxon>Orthornavirae</taxon>
        <taxon>Negarnaviricota</taxon>
        <taxon>Haploviricotina</taxon>
        <taxon>Monjiviricetes</taxon>
        <taxon>Mononegavirales</taxon>
        <taxon>Lispiviridae</taxon>
        <taxon>Damravirus</taxon>
        <taxon>Damravirus fushunense</taxon>
    </lineage>
</organism>
<dbReference type="EMBL" id="MZ210022">
    <property type="protein sequence ID" value="UHM27652.1"/>
    <property type="molecule type" value="Viral_cRNA"/>
</dbReference>
<accession>A0A8K1XGR8</accession>
<name>A0A8K1XGR8_9MONO</name>
<dbReference type="Proteomes" id="UP001157366">
    <property type="component" value="Segment"/>
</dbReference>
<proteinExistence type="predicted"/>
<feature type="region of interest" description="Disordered" evidence="1">
    <location>
        <begin position="372"/>
        <end position="393"/>
    </location>
</feature>